<reference evidence="1" key="1">
    <citation type="submission" date="2020-11" db="EMBL/GenBank/DDBJ databases">
        <title>Sequencing the genomes of 1000 actinobacteria strains.</title>
        <authorList>
            <person name="Klenk H.-P."/>
        </authorList>
    </citation>
    <scope>NUCLEOTIDE SEQUENCE</scope>
    <source>
        <strain evidence="1">DSM 43175</strain>
    </source>
</reference>
<name>A0A931GG74_9ACTN</name>
<sequence length="474" mass="51342">MIAKQSLLVEHLARLKWTPRELAHAINSWLEVRGRSGERIHPTTPYHWISKGFCPYAPYPQIVAEVLSIALGQVITAHDLWPDKVPPAAGSPRTAAHGLTASWNSDDVVAQIAELAREHPDGTATVSGPDLVTPALDGIHHSPGKTAGMVGADRVRPALMTLITRHIAELRLLDDRAGGGALNLRYVHNELRTVLDLLRNAACEADVHDRLLLVTADLAQLSGWMHWDAGNHGTGQRYLLLAIRAARAAAESSSRELRTIATESTANTLGMLAYQCAHAGHPADAVRLAEAAARLGRAASSATRARLAGRLATAHAAAGDIHAFRDAAEQARRHLDDHHPNDAPPFLYYLNTEQLDAEAGQALVDLAQRRPAEAGKLLSESVDLLTPLTSTGLRTEYQRSALLHGCYLVQAHLHQHDLEAAVAATRKATERLAGVQSVRCQVLVRRLVQAFARRARNPYVADLLPELNDALDTA</sequence>
<organism evidence="1 2">
    <name type="scientific">Actinomadura viridis</name>
    <dbReference type="NCBI Taxonomy" id="58110"/>
    <lineage>
        <taxon>Bacteria</taxon>
        <taxon>Bacillati</taxon>
        <taxon>Actinomycetota</taxon>
        <taxon>Actinomycetes</taxon>
        <taxon>Streptosporangiales</taxon>
        <taxon>Thermomonosporaceae</taxon>
        <taxon>Actinomadura</taxon>
    </lineage>
</organism>
<proteinExistence type="predicted"/>
<comment type="caution">
    <text evidence="1">The sequence shown here is derived from an EMBL/GenBank/DDBJ whole genome shotgun (WGS) entry which is preliminary data.</text>
</comment>
<evidence type="ECO:0008006" key="3">
    <source>
        <dbReference type="Google" id="ProtNLM"/>
    </source>
</evidence>
<evidence type="ECO:0000313" key="2">
    <source>
        <dbReference type="Proteomes" id="UP000614047"/>
    </source>
</evidence>
<dbReference type="RefSeq" id="WP_197009124.1">
    <property type="nucleotide sequence ID" value="NZ_BAABES010000017.1"/>
</dbReference>
<keyword evidence="2" id="KW-1185">Reference proteome</keyword>
<evidence type="ECO:0000313" key="1">
    <source>
        <dbReference type="EMBL" id="MBG6086073.1"/>
    </source>
</evidence>
<dbReference type="Proteomes" id="UP000614047">
    <property type="component" value="Unassembled WGS sequence"/>
</dbReference>
<accession>A0A931GG74</accession>
<dbReference type="EMBL" id="JADOUA010000001">
    <property type="protein sequence ID" value="MBG6086073.1"/>
    <property type="molecule type" value="Genomic_DNA"/>
</dbReference>
<gene>
    <name evidence="1" type="ORF">IW256_000186</name>
</gene>
<protein>
    <recommendedName>
        <fullName evidence="3">Transcriptional regulator</fullName>
    </recommendedName>
</protein>
<dbReference type="AlphaFoldDB" id="A0A931GG74"/>